<evidence type="ECO:0000313" key="2">
    <source>
        <dbReference type="EMBL" id="KAK5842450.1"/>
    </source>
</evidence>
<feature type="signal peptide" evidence="1">
    <location>
        <begin position="1"/>
        <end position="25"/>
    </location>
</feature>
<dbReference type="PROSITE" id="PS51257">
    <property type="entry name" value="PROKAR_LIPOPROTEIN"/>
    <property type="match status" value="1"/>
</dbReference>
<accession>A0ABR0QT72</accession>
<dbReference type="Proteomes" id="UP001358586">
    <property type="component" value="Chromosome 2"/>
</dbReference>
<evidence type="ECO:0000313" key="3">
    <source>
        <dbReference type="Proteomes" id="UP001358586"/>
    </source>
</evidence>
<keyword evidence="3" id="KW-1185">Reference proteome</keyword>
<feature type="chain" id="PRO_5047010329" evidence="1">
    <location>
        <begin position="26"/>
        <end position="76"/>
    </location>
</feature>
<sequence length="76" mass="8278">MDKLLAIPFLIAYFFTCVPLGNVAATVTSCTQTPYPDVCNHFMGNGVNVATSSLAFDQTRFSFRDLAIQVTLNQAV</sequence>
<organism evidence="2 3">
    <name type="scientific">Gossypium arboreum</name>
    <name type="common">Tree cotton</name>
    <name type="synonym">Gossypium nanking</name>
    <dbReference type="NCBI Taxonomy" id="29729"/>
    <lineage>
        <taxon>Eukaryota</taxon>
        <taxon>Viridiplantae</taxon>
        <taxon>Streptophyta</taxon>
        <taxon>Embryophyta</taxon>
        <taxon>Tracheophyta</taxon>
        <taxon>Spermatophyta</taxon>
        <taxon>Magnoliopsida</taxon>
        <taxon>eudicotyledons</taxon>
        <taxon>Gunneridae</taxon>
        <taxon>Pentapetalae</taxon>
        <taxon>rosids</taxon>
        <taxon>malvids</taxon>
        <taxon>Malvales</taxon>
        <taxon>Malvaceae</taxon>
        <taxon>Malvoideae</taxon>
        <taxon>Gossypium</taxon>
    </lineage>
</organism>
<protein>
    <submittedName>
        <fullName evidence="2">Uncharacterized protein</fullName>
    </submittedName>
</protein>
<name>A0ABR0QT72_GOSAR</name>
<reference evidence="2 3" key="1">
    <citation type="submission" date="2023-03" db="EMBL/GenBank/DDBJ databases">
        <title>WGS of Gossypium arboreum.</title>
        <authorList>
            <person name="Yu D."/>
        </authorList>
    </citation>
    <scope>NUCLEOTIDE SEQUENCE [LARGE SCALE GENOMIC DNA]</scope>
    <source>
        <tissue evidence="2">Leaf</tissue>
    </source>
</reference>
<proteinExistence type="predicted"/>
<keyword evidence="1" id="KW-0732">Signal</keyword>
<dbReference type="EMBL" id="JARKNE010000002">
    <property type="protein sequence ID" value="KAK5842450.1"/>
    <property type="molecule type" value="Genomic_DNA"/>
</dbReference>
<comment type="caution">
    <text evidence="2">The sequence shown here is derived from an EMBL/GenBank/DDBJ whole genome shotgun (WGS) entry which is preliminary data.</text>
</comment>
<gene>
    <name evidence="2" type="ORF">PVK06_004807</name>
</gene>
<evidence type="ECO:0000256" key="1">
    <source>
        <dbReference type="SAM" id="SignalP"/>
    </source>
</evidence>